<name>E7EKT0_9CAUD</name>
<reference evidence="1" key="1">
    <citation type="submission" date="2010-12" db="EMBL/GenBank/DDBJ databases">
        <authorList>
            <person name="Carrias A.A."/>
            <person name="Welch T.J."/>
            <person name="Waldbieser G.C."/>
            <person name="Mead D.A."/>
            <person name="Terhune J.S."/>
            <person name="Liles M.R."/>
        </authorList>
    </citation>
    <scope>NUCLEOTIDE SEQUENCE</scope>
</reference>
<reference evidence="1" key="2">
    <citation type="journal article" date="2011" name="Virol. J.">
        <title>Comparative genomic analysis of bacteriophages specific to the channel catfish pathogen Edwardsiella ictaluri.</title>
        <authorList>
            <person name="Carrias A."/>
            <person name="Welch T.J."/>
            <person name="Waldbieser G.C."/>
            <person name="Mead D.A."/>
            <person name="Terhune J.S."/>
            <person name="Liles M.R."/>
        </authorList>
    </citation>
    <scope>NUCLEOTIDE SEQUENCE</scope>
</reference>
<evidence type="ECO:0000313" key="1">
    <source>
        <dbReference type="EMBL" id="ADV36435.1"/>
    </source>
</evidence>
<accession>E7EKT0</accession>
<organism evidence="1">
    <name type="scientific">Edwardsiella phage eiAU</name>
    <dbReference type="NCBI Taxonomy" id="945083"/>
    <lineage>
        <taxon>Viruses</taxon>
        <taxon>Duplodnaviria</taxon>
        <taxon>Heunggongvirae</taxon>
        <taxon>Uroviricota</taxon>
        <taxon>Caudoviricetes</taxon>
        <taxon>Eiauvirus</taxon>
        <taxon>Eiauvirus eiAU</taxon>
    </lineage>
</organism>
<proteinExistence type="predicted"/>
<protein>
    <submittedName>
        <fullName evidence="1">Uncharacterized protein eiAUOrf41</fullName>
    </submittedName>
</protein>
<dbReference type="EMBL" id="HQ824588">
    <property type="protein sequence ID" value="ADV36435.1"/>
    <property type="molecule type" value="Genomic_DNA"/>
</dbReference>
<gene>
    <name evidence="1" type="primary">eiAUOrf41</name>
</gene>
<sequence length="214" mass="23711">MNEFESALFIDLDKAVTTTKELHAENEALRTRLAAADSLIAELKQREADRLSGVFSNATGEPCIAMPVDLGLRALEETRELLAASDGKYERLARDVHHHYCKVFGDHGRDLTDDFYGAAVARLAQYAKAGYRLNNAMAEVETATRQYESLSGPHAFTVDIVAEITERADRRAAKAGVEPIGINGTLDAKKLSRDYRINDKIDELFQHIGGAFKR</sequence>